<dbReference type="Proteomes" id="UP000030826">
    <property type="component" value="Unassembled WGS sequence"/>
</dbReference>
<sequence>MKSVPLSQIYTAGSETFSAVEFRDPTFLDYRQLGPAFDVQRGIILRDREAIFAYADRLIQKPASGALAVLNLEDSMAVEEAIMSFFTQAIRSRNKLANSSSDSDGSLDTSTV</sequence>
<evidence type="ECO:0000313" key="2">
    <source>
        <dbReference type="Proteomes" id="UP000030826"/>
    </source>
</evidence>
<evidence type="ECO:0000313" key="1">
    <source>
        <dbReference type="EMBL" id="KHJ56304.1"/>
    </source>
</evidence>
<reference evidence="1 2" key="1">
    <citation type="submission" date="2014-09" db="EMBL/GenBank/DDBJ databases">
        <title>Isolation and characterization of Aurantimonas altamirensis ON-56566 from clinical sample following a dog bite.</title>
        <authorList>
            <person name="Eshaghi A."/>
            <person name="Li A."/>
            <person name="Shahinas D."/>
            <person name="Bahn P."/>
            <person name="Kus J.V."/>
            <person name="Patel S.N."/>
        </authorList>
    </citation>
    <scope>NUCLEOTIDE SEQUENCE [LARGE SCALE GENOMIC DNA]</scope>
    <source>
        <strain evidence="1 2">ON-56566</strain>
    </source>
</reference>
<protein>
    <submittedName>
        <fullName evidence="1">Uncharacterized protein</fullName>
    </submittedName>
</protein>
<proteinExistence type="predicted"/>
<accession>A0A0B1Q7C3</accession>
<dbReference type="AlphaFoldDB" id="A0A0B1Q7C3"/>
<comment type="caution">
    <text evidence="1">The sequence shown here is derived from an EMBL/GenBank/DDBJ whole genome shotgun (WGS) entry which is preliminary data.</text>
</comment>
<gene>
    <name evidence="1" type="ORF">LA66_07020</name>
</gene>
<name>A0A0B1Q7C3_9HYPH</name>
<dbReference type="STRING" id="370622.LA66_07020"/>
<organism evidence="1 2">
    <name type="scientific">Aureimonas altamirensis</name>
    <dbReference type="NCBI Taxonomy" id="370622"/>
    <lineage>
        <taxon>Bacteria</taxon>
        <taxon>Pseudomonadati</taxon>
        <taxon>Pseudomonadota</taxon>
        <taxon>Alphaproteobacteria</taxon>
        <taxon>Hyphomicrobiales</taxon>
        <taxon>Aurantimonadaceae</taxon>
        <taxon>Aureimonas</taxon>
    </lineage>
</organism>
<dbReference type="EMBL" id="JRFJ01000001">
    <property type="protein sequence ID" value="KHJ56304.1"/>
    <property type="molecule type" value="Genomic_DNA"/>
</dbReference>